<name>S8DTZ7_9LAMI</name>
<accession>S8DTZ7</accession>
<reference evidence="2 3" key="1">
    <citation type="journal article" date="2013" name="BMC Genomics">
        <title>The miniature genome of a carnivorous plant Genlisea aurea contains a low number of genes and short non-coding sequences.</title>
        <authorList>
            <person name="Leushkin E.V."/>
            <person name="Sutormin R.A."/>
            <person name="Nabieva E.R."/>
            <person name="Penin A.A."/>
            <person name="Kondrashov A.S."/>
            <person name="Logacheva M.D."/>
        </authorList>
    </citation>
    <scope>NUCLEOTIDE SEQUENCE [LARGE SCALE GENOMIC DNA]</scope>
</reference>
<dbReference type="GO" id="GO:0003682">
    <property type="term" value="F:chromatin binding"/>
    <property type="evidence" value="ECO:0007669"/>
    <property type="project" value="InterPro"/>
</dbReference>
<comment type="caution">
    <text evidence="2">The sequence shown here is derived from an EMBL/GenBank/DDBJ whole genome shotgun (WGS) entry which is preliminary data.</text>
</comment>
<keyword evidence="3" id="KW-1185">Reference proteome</keyword>
<dbReference type="Gene3D" id="2.30.30.140">
    <property type="match status" value="1"/>
</dbReference>
<dbReference type="Gene3D" id="2.40.50.40">
    <property type="match status" value="1"/>
</dbReference>
<feature type="domain" description="SAWADEE" evidence="1">
    <location>
        <begin position="107"/>
        <end position="234"/>
    </location>
</feature>
<sequence>MDLRQRDKLNFVGFTQVEVRKMERLLTKYKDESLKDDFCKNVARALNRSTGRAGKPVAKWPEIQNWFSDNLEKVPNEISLQIKKKSPHRDRIVFVAEQQRDGELSVLEFEARSSKDGAWYDVDTFLSHRLVDSGQSEFLVRYVGFGAEGDEWVNSRNSLRKRSVALGLSDCHKVKIGDGVVCFRESDDHQAKYYDARVVGIETRWHDMRGCRCLFLIRYDHDGVEEKVRLRRLCV</sequence>
<evidence type="ECO:0000313" key="2">
    <source>
        <dbReference type="EMBL" id="EPS66658.1"/>
    </source>
</evidence>
<gene>
    <name evidence="2" type="ORF">M569_08118</name>
</gene>
<dbReference type="EMBL" id="AUSU01003554">
    <property type="protein sequence ID" value="EPS66658.1"/>
    <property type="molecule type" value="Genomic_DNA"/>
</dbReference>
<evidence type="ECO:0000313" key="3">
    <source>
        <dbReference type="Proteomes" id="UP000015453"/>
    </source>
</evidence>
<dbReference type="SUPFAM" id="SSF54160">
    <property type="entry name" value="Chromo domain-like"/>
    <property type="match status" value="1"/>
</dbReference>
<dbReference type="PANTHER" id="PTHR33827:SF3">
    <property type="entry name" value="OS09G0346900 PROTEIN"/>
    <property type="match status" value="1"/>
</dbReference>
<proteinExistence type="predicted"/>
<dbReference type="AlphaFoldDB" id="S8DTZ7"/>
<protein>
    <recommendedName>
        <fullName evidence="1">SAWADEE domain-containing protein</fullName>
    </recommendedName>
</protein>
<dbReference type="PANTHER" id="PTHR33827">
    <property type="entry name" value="PROTEIN SAWADEE HOMEODOMAIN HOMOLOG 2"/>
    <property type="match status" value="1"/>
</dbReference>
<dbReference type="Pfam" id="PF16719">
    <property type="entry name" value="SAWADEE"/>
    <property type="match status" value="1"/>
</dbReference>
<dbReference type="Proteomes" id="UP000015453">
    <property type="component" value="Unassembled WGS sequence"/>
</dbReference>
<dbReference type="InterPro" id="IPR039276">
    <property type="entry name" value="SHH1/2"/>
</dbReference>
<organism evidence="2 3">
    <name type="scientific">Genlisea aurea</name>
    <dbReference type="NCBI Taxonomy" id="192259"/>
    <lineage>
        <taxon>Eukaryota</taxon>
        <taxon>Viridiplantae</taxon>
        <taxon>Streptophyta</taxon>
        <taxon>Embryophyta</taxon>
        <taxon>Tracheophyta</taxon>
        <taxon>Spermatophyta</taxon>
        <taxon>Magnoliopsida</taxon>
        <taxon>eudicotyledons</taxon>
        <taxon>Gunneridae</taxon>
        <taxon>Pentapetalae</taxon>
        <taxon>asterids</taxon>
        <taxon>lamiids</taxon>
        <taxon>Lamiales</taxon>
        <taxon>Lentibulariaceae</taxon>
        <taxon>Genlisea</taxon>
    </lineage>
</organism>
<evidence type="ECO:0000259" key="1">
    <source>
        <dbReference type="Pfam" id="PF16719"/>
    </source>
</evidence>
<dbReference type="InterPro" id="IPR032001">
    <property type="entry name" value="SAWADEE_dom"/>
</dbReference>
<dbReference type="InterPro" id="IPR016197">
    <property type="entry name" value="Chromo-like_dom_sf"/>
</dbReference>
<feature type="non-terminal residue" evidence="2">
    <location>
        <position position="235"/>
    </location>
</feature>
<dbReference type="OrthoDB" id="1885884at2759"/>